<sequence>MVAVSPALEPAQVLSEGYDDSTWPLEAKTGTYEQSQLAPFTLCAGEVRLILHHTNAKKPETCFTPAPQYAAPVPYASLYSAPPPASVAAYAAPAATNTTPSPYLSYPSNSAYPPSAYPSPPTAYPPSQYRSPSPYPPPYPPPPHASPYYPPGASYYSAFPGLHSPPQY</sequence>
<gene>
    <name evidence="2" type="ORF">GH714_032767</name>
</gene>
<dbReference type="Proteomes" id="UP000467840">
    <property type="component" value="Chromosome 7"/>
</dbReference>
<keyword evidence="3" id="KW-1185">Reference proteome</keyword>
<evidence type="ECO:0000313" key="3">
    <source>
        <dbReference type="Proteomes" id="UP000467840"/>
    </source>
</evidence>
<dbReference type="InterPro" id="IPR052981">
    <property type="entry name" value="Ingression_C2_domain"/>
</dbReference>
<dbReference type="PANTHER" id="PTHR47052:SF3">
    <property type="entry name" value="INGRESSION PROTEIN 1"/>
    <property type="match status" value="1"/>
</dbReference>
<protein>
    <submittedName>
        <fullName evidence="2">Uncharacterized protein</fullName>
    </submittedName>
</protein>
<comment type="caution">
    <text evidence="2">The sequence shown here is derived from an EMBL/GenBank/DDBJ whole genome shotgun (WGS) entry which is preliminary data.</text>
</comment>
<name>A0A6A6L386_HEVBR</name>
<dbReference type="PANTHER" id="PTHR47052">
    <property type="entry name" value="CONSERVED SERINE PROLINE-RICH PROTEIN (AFU_ORTHOLOGUE AFUA_2G01790)"/>
    <property type="match status" value="1"/>
</dbReference>
<feature type="region of interest" description="Disordered" evidence="1">
    <location>
        <begin position="113"/>
        <end position="138"/>
    </location>
</feature>
<accession>A0A6A6L386</accession>
<reference evidence="2 3" key="1">
    <citation type="journal article" date="2020" name="Mol. Plant">
        <title>The Chromosome-Based Rubber Tree Genome Provides New Insights into Spurge Genome Evolution and Rubber Biosynthesis.</title>
        <authorList>
            <person name="Liu J."/>
            <person name="Shi C."/>
            <person name="Shi C.C."/>
            <person name="Li W."/>
            <person name="Zhang Q.J."/>
            <person name="Zhang Y."/>
            <person name="Li K."/>
            <person name="Lu H.F."/>
            <person name="Shi C."/>
            <person name="Zhu S.T."/>
            <person name="Xiao Z.Y."/>
            <person name="Nan H."/>
            <person name="Yue Y."/>
            <person name="Zhu X.G."/>
            <person name="Wu Y."/>
            <person name="Hong X.N."/>
            <person name="Fan G.Y."/>
            <person name="Tong Y."/>
            <person name="Zhang D."/>
            <person name="Mao C.L."/>
            <person name="Liu Y.L."/>
            <person name="Hao S.J."/>
            <person name="Liu W.Q."/>
            <person name="Lv M.Q."/>
            <person name="Zhang H.B."/>
            <person name="Liu Y."/>
            <person name="Hu-Tang G.R."/>
            <person name="Wang J.P."/>
            <person name="Wang J.H."/>
            <person name="Sun Y.H."/>
            <person name="Ni S.B."/>
            <person name="Chen W.B."/>
            <person name="Zhang X.C."/>
            <person name="Jiao Y.N."/>
            <person name="Eichler E.E."/>
            <person name="Li G.H."/>
            <person name="Liu X."/>
            <person name="Gao L.Z."/>
        </authorList>
    </citation>
    <scope>NUCLEOTIDE SEQUENCE [LARGE SCALE GENOMIC DNA]</scope>
    <source>
        <strain evidence="3">cv. GT1</strain>
        <tissue evidence="2">Leaf</tissue>
    </source>
</reference>
<dbReference type="AlphaFoldDB" id="A0A6A6L386"/>
<evidence type="ECO:0000256" key="1">
    <source>
        <dbReference type="SAM" id="MobiDB-lite"/>
    </source>
</evidence>
<proteinExistence type="predicted"/>
<evidence type="ECO:0000313" key="2">
    <source>
        <dbReference type="EMBL" id="KAF2295404.1"/>
    </source>
</evidence>
<feature type="compositionally biased region" description="Pro residues" evidence="1">
    <location>
        <begin position="115"/>
        <end position="124"/>
    </location>
</feature>
<organism evidence="2 3">
    <name type="scientific">Hevea brasiliensis</name>
    <name type="common">Para rubber tree</name>
    <name type="synonym">Siphonia brasiliensis</name>
    <dbReference type="NCBI Taxonomy" id="3981"/>
    <lineage>
        <taxon>Eukaryota</taxon>
        <taxon>Viridiplantae</taxon>
        <taxon>Streptophyta</taxon>
        <taxon>Embryophyta</taxon>
        <taxon>Tracheophyta</taxon>
        <taxon>Spermatophyta</taxon>
        <taxon>Magnoliopsida</taxon>
        <taxon>eudicotyledons</taxon>
        <taxon>Gunneridae</taxon>
        <taxon>Pentapetalae</taxon>
        <taxon>rosids</taxon>
        <taxon>fabids</taxon>
        <taxon>Malpighiales</taxon>
        <taxon>Euphorbiaceae</taxon>
        <taxon>Crotonoideae</taxon>
        <taxon>Micrandreae</taxon>
        <taxon>Hevea</taxon>
    </lineage>
</organism>
<dbReference type="EMBL" id="JAAGAX010000013">
    <property type="protein sequence ID" value="KAF2295404.1"/>
    <property type="molecule type" value="Genomic_DNA"/>
</dbReference>